<feature type="transmembrane region" description="Helical" evidence="7">
    <location>
        <begin position="140"/>
        <end position="159"/>
    </location>
</feature>
<keyword evidence="10" id="KW-1185">Reference proteome</keyword>
<feature type="transmembrane region" description="Helical" evidence="7">
    <location>
        <begin position="198"/>
        <end position="216"/>
    </location>
</feature>
<evidence type="ECO:0000256" key="1">
    <source>
        <dbReference type="ARBA" id="ARBA00004141"/>
    </source>
</evidence>
<feature type="region of interest" description="Disordered" evidence="6">
    <location>
        <begin position="316"/>
        <end position="363"/>
    </location>
</feature>
<accession>A0A8K0SXW4</accession>
<name>A0A8K0SXW4_9HYPO</name>
<dbReference type="PANTHER" id="PTHR33048">
    <property type="entry name" value="PTH11-LIKE INTEGRAL MEMBRANE PROTEIN (AFU_ORTHOLOGUE AFUA_5G11245)"/>
    <property type="match status" value="1"/>
</dbReference>
<comment type="subcellular location">
    <subcellularLocation>
        <location evidence="1">Membrane</location>
        <topology evidence="1">Multi-pass membrane protein</topology>
    </subcellularLocation>
</comment>
<feature type="domain" description="Rhodopsin" evidence="8">
    <location>
        <begin position="31"/>
        <end position="290"/>
    </location>
</feature>
<dbReference type="InterPro" id="IPR052337">
    <property type="entry name" value="SAT4-like"/>
</dbReference>
<dbReference type="GO" id="GO:0016020">
    <property type="term" value="C:membrane"/>
    <property type="evidence" value="ECO:0007669"/>
    <property type="project" value="UniProtKB-SubCell"/>
</dbReference>
<evidence type="ECO:0000256" key="2">
    <source>
        <dbReference type="ARBA" id="ARBA00022692"/>
    </source>
</evidence>
<evidence type="ECO:0000313" key="9">
    <source>
        <dbReference type="EMBL" id="KAH7324817.1"/>
    </source>
</evidence>
<feature type="transmembrane region" description="Helical" evidence="7">
    <location>
        <begin position="12"/>
        <end position="35"/>
    </location>
</feature>
<comment type="similarity">
    <text evidence="5">Belongs to the SAT4 family.</text>
</comment>
<feature type="compositionally biased region" description="Basic and acidic residues" evidence="6">
    <location>
        <begin position="316"/>
        <end position="348"/>
    </location>
</feature>
<evidence type="ECO:0000256" key="4">
    <source>
        <dbReference type="ARBA" id="ARBA00023136"/>
    </source>
</evidence>
<evidence type="ECO:0000259" key="8">
    <source>
        <dbReference type="Pfam" id="PF20684"/>
    </source>
</evidence>
<evidence type="ECO:0000256" key="5">
    <source>
        <dbReference type="ARBA" id="ARBA00038359"/>
    </source>
</evidence>
<proteinExistence type="inferred from homology"/>
<feature type="transmembrane region" description="Helical" evidence="7">
    <location>
        <begin position="223"/>
        <end position="247"/>
    </location>
</feature>
<protein>
    <submittedName>
        <fullName evidence="9">Plasma membrane protein Pth11-like protein</fullName>
    </submittedName>
</protein>
<keyword evidence="4 7" id="KW-0472">Membrane</keyword>
<keyword evidence="2 7" id="KW-0812">Transmembrane</keyword>
<evidence type="ECO:0000256" key="7">
    <source>
        <dbReference type="SAM" id="Phobius"/>
    </source>
</evidence>
<keyword evidence="3 7" id="KW-1133">Transmembrane helix</keyword>
<dbReference type="InterPro" id="IPR049326">
    <property type="entry name" value="Rhodopsin_dom_fungi"/>
</dbReference>
<dbReference type="EMBL" id="JAGPNK010000003">
    <property type="protein sequence ID" value="KAH7324817.1"/>
    <property type="molecule type" value="Genomic_DNA"/>
</dbReference>
<evidence type="ECO:0000256" key="6">
    <source>
        <dbReference type="SAM" id="MobiDB-lite"/>
    </source>
</evidence>
<dbReference type="AlphaFoldDB" id="A0A8K0SXW4"/>
<comment type="caution">
    <text evidence="9">The sequence shown here is derived from an EMBL/GenBank/DDBJ whole genome shotgun (WGS) entry which is preliminary data.</text>
</comment>
<feature type="transmembrane region" description="Helical" evidence="7">
    <location>
        <begin position="106"/>
        <end position="128"/>
    </location>
</feature>
<feature type="transmembrane region" description="Helical" evidence="7">
    <location>
        <begin position="47"/>
        <end position="69"/>
    </location>
</feature>
<feature type="transmembrane region" description="Helical" evidence="7">
    <location>
        <begin position="267"/>
        <end position="287"/>
    </location>
</feature>
<organism evidence="9 10">
    <name type="scientific">Stachybotrys elegans</name>
    <dbReference type="NCBI Taxonomy" id="80388"/>
    <lineage>
        <taxon>Eukaryota</taxon>
        <taxon>Fungi</taxon>
        <taxon>Dikarya</taxon>
        <taxon>Ascomycota</taxon>
        <taxon>Pezizomycotina</taxon>
        <taxon>Sordariomycetes</taxon>
        <taxon>Hypocreomycetidae</taxon>
        <taxon>Hypocreales</taxon>
        <taxon>Stachybotryaceae</taxon>
        <taxon>Stachybotrys</taxon>
    </lineage>
</organism>
<evidence type="ECO:0000256" key="3">
    <source>
        <dbReference type="ARBA" id="ARBA00022989"/>
    </source>
</evidence>
<dbReference type="PANTHER" id="PTHR33048:SF134">
    <property type="entry name" value="INTEGRAL MEMBRANE PROTEIN"/>
    <property type="match status" value="1"/>
</dbReference>
<evidence type="ECO:0000313" key="10">
    <source>
        <dbReference type="Proteomes" id="UP000813444"/>
    </source>
</evidence>
<reference evidence="9" key="1">
    <citation type="journal article" date="2021" name="Nat. Commun.">
        <title>Genetic determinants of endophytism in the Arabidopsis root mycobiome.</title>
        <authorList>
            <person name="Mesny F."/>
            <person name="Miyauchi S."/>
            <person name="Thiergart T."/>
            <person name="Pickel B."/>
            <person name="Atanasova L."/>
            <person name="Karlsson M."/>
            <person name="Huettel B."/>
            <person name="Barry K.W."/>
            <person name="Haridas S."/>
            <person name="Chen C."/>
            <person name="Bauer D."/>
            <person name="Andreopoulos W."/>
            <person name="Pangilinan J."/>
            <person name="LaButti K."/>
            <person name="Riley R."/>
            <person name="Lipzen A."/>
            <person name="Clum A."/>
            <person name="Drula E."/>
            <person name="Henrissat B."/>
            <person name="Kohler A."/>
            <person name="Grigoriev I.V."/>
            <person name="Martin F.M."/>
            <person name="Hacquard S."/>
        </authorList>
    </citation>
    <scope>NUCLEOTIDE SEQUENCE</scope>
    <source>
        <strain evidence="9">MPI-CAGE-CH-0235</strain>
    </source>
</reference>
<dbReference type="OrthoDB" id="4934472at2759"/>
<gene>
    <name evidence="9" type="ORF">B0I35DRAFT_476030</name>
</gene>
<dbReference type="Proteomes" id="UP000813444">
    <property type="component" value="Unassembled WGS sequence"/>
</dbReference>
<sequence length="363" mass="40123">MEIEQLYYQTPGHALAASIVLSVLDIAAVAARLYTRQKQKQKIKADDWLMLPALLFTVGIGVTLIYGVAVESFGVPTKIPEDFSGDPREILALASPQLKTMNTLQWTFAAVIPLAIGCTKASFVCFYLRIFSVNKRSCTHYLLVGMLVFVIIWTLAFFFSELFQCGLNFWAVNSSVLDLATQCPHTQILDIAVCSSDVAADLVIFAIPIPLVWRLNLSTPKKLAVCAVFLLGGVTIIASLLRLFMMVRLYSIGFDANEDGVLVTTGYLYWGMVECGIAVIAACLPSLQFMTRTWSWKAFTSSFRSLWSARSYDSIDASKRNPTKDSSGSEKKDSVPDEFEMSHVKGHEISATSKRTTSEESLV</sequence>
<dbReference type="Pfam" id="PF20684">
    <property type="entry name" value="Fung_rhodopsin"/>
    <property type="match status" value="1"/>
</dbReference>